<gene>
    <name evidence="2" type="ORF">AB0T83_01680</name>
</gene>
<proteinExistence type="predicted"/>
<sequence>MSRLTRLLVLLILLPLGPLLAEPRDYALDTSNSTVEFTYSLGGTPGTGTMPVVRADLRLDFDRVANSRAVVELDAARSRTNVGFVTQALKSPQVLDTARFPIIRFVSRRVTALTGGARITGDVTLRGVTRPLVLDAQIYRQRGTGAGDLSRLSVLLTGQIRRSDFGASGYSDLVGDVVGLRILARIEAP</sequence>
<dbReference type="SUPFAM" id="SSF101874">
    <property type="entry name" value="YceI-like"/>
    <property type="match status" value="1"/>
</dbReference>
<dbReference type="Proteomes" id="UP001553161">
    <property type="component" value="Unassembled WGS sequence"/>
</dbReference>
<dbReference type="PANTHER" id="PTHR34406:SF1">
    <property type="entry name" value="PROTEIN YCEI"/>
    <property type="match status" value="1"/>
</dbReference>
<reference evidence="2 3" key="1">
    <citation type="submission" date="2024-07" db="EMBL/GenBank/DDBJ databases">
        <authorList>
            <person name="Kang M."/>
        </authorList>
    </citation>
    <scope>NUCLEOTIDE SEQUENCE [LARGE SCALE GENOMIC DNA]</scope>
    <source>
        <strain evidence="2 3">DFM31</strain>
    </source>
</reference>
<organism evidence="2 3">
    <name type="scientific">Meridianimarinicoccus marinus</name>
    <dbReference type="NCBI Taxonomy" id="3231483"/>
    <lineage>
        <taxon>Bacteria</taxon>
        <taxon>Pseudomonadati</taxon>
        <taxon>Pseudomonadota</taxon>
        <taxon>Alphaproteobacteria</taxon>
        <taxon>Rhodobacterales</taxon>
        <taxon>Paracoccaceae</taxon>
        <taxon>Meridianimarinicoccus</taxon>
    </lineage>
</organism>
<dbReference type="SMART" id="SM00867">
    <property type="entry name" value="YceI"/>
    <property type="match status" value="1"/>
</dbReference>
<dbReference type="Pfam" id="PF04264">
    <property type="entry name" value="YceI"/>
    <property type="match status" value="1"/>
</dbReference>
<evidence type="ECO:0000313" key="2">
    <source>
        <dbReference type="EMBL" id="MEV8465491.1"/>
    </source>
</evidence>
<comment type="caution">
    <text evidence="2">The sequence shown here is derived from an EMBL/GenBank/DDBJ whole genome shotgun (WGS) entry which is preliminary data.</text>
</comment>
<dbReference type="Gene3D" id="2.40.128.110">
    <property type="entry name" value="Lipid/polyisoprenoid-binding, YceI-like"/>
    <property type="match status" value="1"/>
</dbReference>
<accession>A0ABV3L1T5</accession>
<dbReference type="InterPro" id="IPR007372">
    <property type="entry name" value="Lipid/polyisoprenoid-bd_YceI"/>
</dbReference>
<name>A0ABV3L1T5_9RHOB</name>
<evidence type="ECO:0000259" key="1">
    <source>
        <dbReference type="SMART" id="SM00867"/>
    </source>
</evidence>
<dbReference type="InterPro" id="IPR036761">
    <property type="entry name" value="TTHA0802/YceI-like_sf"/>
</dbReference>
<dbReference type="PANTHER" id="PTHR34406">
    <property type="entry name" value="PROTEIN YCEI"/>
    <property type="match status" value="1"/>
</dbReference>
<dbReference type="RefSeq" id="WP_366190992.1">
    <property type="nucleotide sequence ID" value="NZ_JBFBVU010000001.1"/>
</dbReference>
<feature type="domain" description="Lipid/polyisoprenoid-binding YceI-like" evidence="1">
    <location>
        <begin position="25"/>
        <end position="189"/>
    </location>
</feature>
<protein>
    <submittedName>
        <fullName evidence="2">YceI family protein</fullName>
    </submittedName>
</protein>
<dbReference type="EMBL" id="JBFBVU010000001">
    <property type="protein sequence ID" value="MEV8465491.1"/>
    <property type="molecule type" value="Genomic_DNA"/>
</dbReference>
<evidence type="ECO:0000313" key="3">
    <source>
        <dbReference type="Proteomes" id="UP001553161"/>
    </source>
</evidence>
<keyword evidence="3" id="KW-1185">Reference proteome</keyword>